<keyword evidence="1" id="KW-0560">Oxidoreductase</keyword>
<dbReference type="SUPFAM" id="SSF51430">
    <property type="entry name" value="NAD(P)-linked oxidoreductase"/>
    <property type="match status" value="1"/>
</dbReference>
<dbReference type="InterPro" id="IPR036812">
    <property type="entry name" value="NAD(P)_OxRdtase_dom_sf"/>
</dbReference>
<dbReference type="Proteomes" id="UP000002774">
    <property type="component" value="Chromosome"/>
</dbReference>
<dbReference type="GO" id="GO:0016491">
    <property type="term" value="F:oxidoreductase activity"/>
    <property type="evidence" value="ECO:0007669"/>
    <property type="project" value="UniProtKB-KW"/>
</dbReference>
<proteinExistence type="predicted"/>
<feature type="domain" description="NADP-dependent oxidoreductase" evidence="2">
    <location>
        <begin position="23"/>
        <end position="315"/>
    </location>
</feature>
<dbReference type="FunFam" id="3.20.20.100:FF:000004">
    <property type="entry name" value="Oxidoreductase, aldo/keto reductase"/>
    <property type="match status" value="1"/>
</dbReference>
<dbReference type="HOGENOM" id="CLU_023205_2_0_10"/>
<dbReference type="PANTHER" id="PTHR43364:SF4">
    <property type="entry name" value="NAD(P)-LINKED OXIDOREDUCTASE SUPERFAMILY PROTEIN"/>
    <property type="match status" value="1"/>
</dbReference>
<gene>
    <name evidence="3" type="ORF">Mucpa_4018</name>
</gene>
<dbReference type="Pfam" id="PF00248">
    <property type="entry name" value="Aldo_ket_red"/>
    <property type="match status" value="1"/>
</dbReference>
<evidence type="ECO:0000313" key="4">
    <source>
        <dbReference type="Proteomes" id="UP000002774"/>
    </source>
</evidence>
<dbReference type="InterPro" id="IPR050523">
    <property type="entry name" value="AKR_Detox_Biosynth"/>
</dbReference>
<protein>
    <submittedName>
        <fullName evidence="3">Aldo/keto reductase</fullName>
    </submittedName>
</protein>
<dbReference type="GO" id="GO:0005829">
    <property type="term" value="C:cytosol"/>
    <property type="evidence" value="ECO:0007669"/>
    <property type="project" value="TreeGrafter"/>
</dbReference>
<evidence type="ECO:0000256" key="1">
    <source>
        <dbReference type="ARBA" id="ARBA00023002"/>
    </source>
</evidence>
<dbReference type="STRING" id="714943.Mucpa_4018"/>
<evidence type="ECO:0000313" key="3">
    <source>
        <dbReference type="EMBL" id="EHQ28109.1"/>
    </source>
</evidence>
<dbReference type="EMBL" id="CM001403">
    <property type="protein sequence ID" value="EHQ28109.1"/>
    <property type="molecule type" value="Genomic_DNA"/>
</dbReference>
<organism evidence="3 4">
    <name type="scientific">Mucilaginibacter paludis DSM 18603</name>
    <dbReference type="NCBI Taxonomy" id="714943"/>
    <lineage>
        <taxon>Bacteria</taxon>
        <taxon>Pseudomonadati</taxon>
        <taxon>Bacteroidota</taxon>
        <taxon>Sphingobacteriia</taxon>
        <taxon>Sphingobacteriales</taxon>
        <taxon>Sphingobacteriaceae</taxon>
        <taxon>Mucilaginibacter</taxon>
    </lineage>
</organism>
<evidence type="ECO:0000259" key="2">
    <source>
        <dbReference type="Pfam" id="PF00248"/>
    </source>
</evidence>
<reference evidence="3" key="1">
    <citation type="submission" date="2011-09" db="EMBL/GenBank/DDBJ databases">
        <title>The permanent draft genome of Mucilaginibacter paludis DSM 18603.</title>
        <authorList>
            <consortium name="US DOE Joint Genome Institute (JGI-PGF)"/>
            <person name="Lucas S."/>
            <person name="Han J."/>
            <person name="Lapidus A."/>
            <person name="Bruce D."/>
            <person name="Goodwin L."/>
            <person name="Pitluck S."/>
            <person name="Peters L."/>
            <person name="Kyrpides N."/>
            <person name="Mavromatis K."/>
            <person name="Ivanova N."/>
            <person name="Mikhailova N."/>
            <person name="Held B."/>
            <person name="Detter J.C."/>
            <person name="Tapia R."/>
            <person name="Han C."/>
            <person name="Land M."/>
            <person name="Hauser L."/>
            <person name="Markowitz V."/>
            <person name="Cheng J.-F."/>
            <person name="Hugenholtz P."/>
            <person name="Woyke T."/>
            <person name="Wu D."/>
            <person name="Tindall B."/>
            <person name="Brambilla E."/>
            <person name="Klenk H.-P."/>
            <person name="Eisen J.A."/>
        </authorList>
    </citation>
    <scope>NUCLEOTIDE SEQUENCE [LARGE SCALE GENOMIC DNA]</scope>
    <source>
        <strain evidence="3">DSM 18603</strain>
    </source>
</reference>
<dbReference type="AlphaFoldDB" id="H1Y4R5"/>
<accession>H1Y4R5</accession>
<name>H1Y4R5_9SPHI</name>
<sequence>MIKENNNMMKFKTLGRSGLKVSELCLGTMGFGTENGWGADKEVSKQVFDTYVNAGGNFLDTANFYTKGTSEVFLGEFIAAERDSYVVATKYSLYENTKQVNASGNSRKNMMRSVEASLKRLNTGYIDLMYLHIWDNLTPVDEILRGLDDLVKQGKIMYIGISDTPAWVISKANTMAELMGWSQFIGLQVEYSLIQRTVERELIPMAQHYNMTVLPWAPLAGGALSGKYLRGERGRIKETSNRLNERSTNIAREVVNIANDLGVEPSSVALKWLMQQSFSCIPIVGATKPQQVAENLKCVDVTLSDEHMSRLDKISAYDLGFPAAFFEEEAVKKNLFGGFYDNIQHRNFVK</sequence>
<dbReference type="eggNOG" id="COG0667">
    <property type="taxonomic scope" value="Bacteria"/>
</dbReference>
<dbReference type="Gene3D" id="3.20.20.100">
    <property type="entry name" value="NADP-dependent oxidoreductase domain"/>
    <property type="match status" value="1"/>
</dbReference>
<dbReference type="PANTHER" id="PTHR43364">
    <property type="entry name" value="NADH-SPECIFIC METHYLGLYOXAL REDUCTASE-RELATED"/>
    <property type="match status" value="1"/>
</dbReference>
<dbReference type="CDD" id="cd19080">
    <property type="entry name" value="AKR_AKR9A_9B"/>
    <property type="match status" value="1"/>
</dbReference>
<dbReference type="InterPro" id="IPR023210">
    <property type="entry name" value="NADP_OxRdtase_dom"/>
</dbReference>
<keyword evidence="4" id="KW-1185">Reference proteome</keyword>